<evidence type="ECO:0000313" key="1">
    <source>
        <dbReference type="EMBL" id="MFB5265796.1"/>
    </source>
</evidence>
<keyword evidence="2" id="KW-1185">Reference proteome</keyword>
<organism evidence="1 2">
    <name type="scientific">Paenibacillus enshidis</name>
    <dbReference type="NCBI Taxonomy" id="1458439"/>
    <lineage>
        <taxon>Bacteria</taxon>
        <taxon>Bacillati</taxon>
        <taxon>Bacillota</taxon>
        <taxon>Bacilli</taxon>
        <taxon>Bacillales</taxon>
        <taxon>Paenibacillaceae</taxon>
        <taxon>Paenibacillus</taxon>
    </lineage>
</organism>
<accession>A0ABV5ARK8</accession>
<proteinExistence type="predicted"/>
<sequence length="74" mass="8347">MKKQLKILISLLLIVVLLVACSSKEVISEEKNIQNNNPDANSEVKITKPAADYITMSYSEYATTNENGEVKRRF</sequence>
<evidence type="ECO:0000313" key="2">
    <source>
        <dbReference type="Proteomes" id="UP001580346"/>
    </source>
</evidence>
<gene>
    <name evidence="1" type="ORF">ACE41H_03210</name>
</gene>
<protein>
    <submittedName>
        <fullName evidence="1">Uncharacterized protein</fullName>
    </submittedName>
</protein>
<dbReference type="EMBL" id="JBHHMI010000002">
    <property type="protein sequence ID" value="MFB5265796.1"/>
    <property type="molecule type" value="Genomic_DNA"/>
</dbReference>
<name>A0ABV5ARK8_9BACL</name>
<dbReference type="Proteomes" id="UP001580346">
    <property type="component" value="Unassembled WGS sequence"/>
</dbReference>
<dbReference type="PROSITE" id="PS51257">
    <property type="entry name" value="PROKAR_LIPOPROTEIN"/>
    <property type="match status" value="1"/>
</dbReference>
<dbReference type="RefSeq" id="WP_375353340.1">
    <property type="nucleotide sequence ID" value="NZ_JBHHMI010000002.1"/>
</dbReference>
<comment type="caution">
    <text evidence="1">The sequence shown here is derived from an EMBL/GenBank/DDBJ whole genome shotgun (WGS) entry which is preliminary data.</text>
</comment>
<reference evidence="1 2" key="1">
    <citation type="submission" date="2024-09" db="EMBL/GenBank/DDBJ databases">
        <title>Paenibacillus zeirhizospherea sp. nov., isolated from surface of the maize (Zea mays) roots in a horticulture field, Hungary.</title>
        <authorList>
            <person name="Marton D."/>
            <person name="Farkas M."/>
            <person name="Bedics A."/>
            <person name="Toth E."/>
            <person name="Tancsics A."/>
            <person name="Boka K."/>
            <person name="Maroti G."/>
            <person name="Kriszt B."/>
            <person name="Cserhati M."/>
        </authorList>
    </citation>
    <scope>NUCLEOTIDE SEQUENCE [LARGE SCALE GENOMIC DNA]</scope>
    <source>
        <strain evidence="1 2">KCTC 33519</strain>
    </source>
</reference>